<protein>
    <submittedName>
        <fullName evidence="1">Uncharacterized protein</fullName>
    </submittedName>
</protein>
<name>G4Z4M4_PHYSP</name>
<dbReference type="EMBL" id="JH159153">
    <property type="protein sequence ID" value="EGZ20868.1"/>
    <property type="molecule type" value="Genomic_DNA"/>
</dbReference>
<reference evidence="1 2" key="1">
    <citation type="journal article" date="2006" name="Science">
        <title>Phytophthora genome sequences uncover evolutionary origins and mechanisms of pathogenesis.</title>
        <authorList>
            <person name="Tyler B.M."/>
            <person name="Tripathy S."/>
            <person name="Zhang X."/>
            <person name="Dehal P."/>
            <person name="Jiang R.H."/>
            <person name="Aerts A."/>
            <person name="Arredondo F.D."/>
            <person name="Baxter L."/>
            <person name="Bensasson D."/>
            <person name="Beynon J.L."/>
            <person name="Chapman J."/>
            <person name="Damasceno C.M."/>
            <person name="Dorrance A.E."/>
            <person name="Dou D."/>
            <person name="Dickerman A.W."/>
            <person name="Dubchak I.L."/>
            <person name="Garbelotto M."/>
            <person name="Gijzen M."/>
            <person name="Gordon S.G."/>
            <person name="Govers F."/>
            <person name="Grunwald N.J."/>
            <person name="Huang W."/>
            <person name="Ivors K.L."/>
            <person name="Jones R.W."/>
            <person name="Kamoun S."/>
            <person name="Krampis K."/>
            <person name="Lamour K.H."/>
            <person name="Lee M.K."/>
            <person name="McDonald W.H."/>
            <person name="Medina M."/>
            <person name="Meijer H.J."/>
            <person name="Nordberg E.K."/>
            <person name="Maclean D.J."/>
            <person name="Ospina-Giraldo M.D."/>
            <person name="Morris P.F."/>
            <person name="Phuntumart V."/>
            <person name="Putnam N.H."/>
            <person name="Rash S."/>
            <person name="Rose J.K."/>
            <person name="Sakihama Y."/>
            <person name="Salamov A.A."/>
            <person name="Savidor A."/>
            <person name="Scheuring C.F."/>
            <person name="Smith B.M."/>
            <person name="Sobral B.W."/>
            <person name="Terry A."/>
            <person name="Torto-Alalibo T.A."/>
            <person name="Win J."/>
            <person name="Xu Z."/>
            <person name="Zhang H."/>
            <person name="Grigoriev I.V."/>
            <person name="Rokhsar D.S."/>
            <person name="Boore J.L."/>
        </authorList>
    </citation>
    <scope>NUCLEOTIDE SEQUENCE [LARGE SCALE GENOMIC DNA]</scope>
    <source>
        <strain evidence="1 2">P6497</strain>
    </source>
</reference>
<dbReference type="InParanoid" id="G4Z4M4"/>
<dbReference type="OMA" id="EACPREN"/>
<proteinExistence type="predicted"/>
<sequence length="343" mass="39543">MYRWRFVEVCGPVSDVDITKYPYELVREDRLPDVVECREELQTLLEQWQHQWIPSTPYQPRQRDQAANNQEVFLDCFGSSYMDSTARALNGITVEGSLTIEAAFGRNLYGLRTLKPNQTYQLDRLRAVRYPRDLQSSWSNVCDDGAPTVYALIEELNRADAANLEPTRLKLTMRCCLKSRGGPQFAKLTYFREDDKWVFAEVRALSDVHLSHDISLDNNTSFRVKVIAELFEPRKAWWGSIKDFVLLDEPVGDPFKTEVNLVGCSDRDLTVEFVTVKWVSRTVNFRGLGFQKSIKEESTLLRALPPLSMLTGKQPGETFQFLVSRLVEILDELSEGREPLQDW</sequence>
<dbReference type="KEGG" id="psoj:PHYSODRAFT_259564"/>
<dbReference type="AlphaFoldDB" id="G4Z4M4"/>
<keyword evidence="2" id="KW-1185">Reference proteome</keyword>
<dbReference type="GeneID" id="20639091"/>
<organism evidence="1 2">
    <name type="scientific">Phytophthora sojae (strain P6497)</name>
    <name type="common">Soybean stem and root rot agent</name>
    <name type="synonym">Phytophthora megasperma f. sp. glycines</name>
    <dbReference type="NCBI Taxonomy" id="1094619"/>
    <lineage>
        <taxon>Eukaryota</taxon>
        <taxon>Sar</taxon>
        <taxon>Stramenopiles</taxon>
        <taxon>Oomycota</taxon>
        <taxon>Peronosporomycetes</taxon>
        <taxon>Peronosporales</taxon>
        <taxon>Peronosporaceae</taxon>
        <taxon>Phytophthora</taxon>
    </lineage>
</organism>
<dbReference type="Proteomes" id="UP000002640">
    <property type="component" value="Unassembled WGS sequence"/>
</dbReference>
<gene>
    <name evidence="1" type="ORF">PHYSODRAFT_259564</name>
</gene>
<evidence type="ECO:0000313" key="1">
    <source>
        <dbReference type="EMBL" id="EGZ20868.1"/>
    </source>
</evidence>
<dbReference type="RefSeq" id="XP_009523585.1">
    <property type="nucleotide sequence ID" value="XM_009525290.1"/>
</dbReference>
<evidence type="ECO:0000313" key="2">
    <source>
        <dbReference type="Proteomes" id="UP000002640"/>
    </source>
</evidence>
<accession>G4Z4M4</accession>